<keyword evidence="13" id="KW-1185">Reference proteome</keyword>
<dbReference type="UniPathway" id="UPA00647">
    <property type="reaction ID" value="UER00700"/>
</dbReference>
<dbReference type="GO" id="GO:0046872">
    <property type="term" value="F:metal ion binding"/>
    <property type="evidence" value="ECO:0007669"/>
    <property type="project" value="UniProtKB-KW"/>
</dbReference>
<dbReference type="SUPFAM" id="SSF54862">
    <property type="entry name" value="4Fe-4S ferredoxins"/>
    <property type="match status" value="1"/>
</dbReference>
<dbReference type="Proteomes" id="UP000070565">
    <property type="component" value="Unassembled WGS sequence"/>
</dbReference>
<keyword evidence="7 10" id="KW-0560">Oxidoreductase</keyword>
<evidence type="ECO:0000256" key="10">
    <source>
        <dbReference type="RuleBase" id="RU366072"/>
    </source>
</evidence>
<evidence type="ECO:0000256" key="7">
    <source>
        <dbReference type="ARBA" id="ARBA00023002"/>
    </source>
</evidence>
<feature type="domain" description="4Fe-4S ferredoxin-type" evidence="11">
    <location>
        <begin position="612"/>
        <end position="641"/>
    </location>
</feature>
<keyword evidence="4 10" id="KW-0285">Flavoprotein</keyword>
<comment type="subunit">
    <text evidence="10">The ferredoxin:CoB-CoM heterodisulfide reductase is composed of three subunits; HdrA, HdrB and HdrC.</text>
</comment>
<dbReference type="EC" id="1.8.-.-" evidence="10"/>
<dbReference type="Gene3D" id="3.30.70.20">
    <property type="match status" value="2"/>
</dbReference>
<comment type="similarity">
    <text evidence="2 10">Belongs to the HdrA family.</text>
</comment>
<comment type="function">
    <text evidence="10">Part of a complex that catalyzes the reversible reduction of CoM-S-S-CoB to the thiol-coenzymes H-S-CoM (coenzyme M) and H-S-CoB (coenzyme B).</text>
</comment>
<evidence type="ECO:0000256" key="1">
    <source>
        <dbReference type="ARBA" id="ARBA00001974"/>
    </source>
</evidence>
<dbReference type="GO" id="GO:0016491">
    <property type="term" value="F:oxidoreductase activity"/>
    <property type="evidence" value="ECO:0007669"/>
    <property type="project" value="UniProtKB-UniRule"/>
</dbReference>
<evidence type="ECO:0000313" key="13">
    <source>
        <dbReference type="Proteomes" id="UP000070565"/>
    </source>
</evidence>
<feature type="domain" description="4Fe-4S ferredoxin-type" evidence="11">
    <location>
        <begin position="239"/>
        <end position="269"/>
    </location>
</feature>
<evidence type="ECO:0000313" key="12">
    <source>
        <dbReference type="EMBL" id="KXB03889.1"/>
    </source>
</evidence>
<dbReference type="Pfam" id="PF12831">
    <property type="entry name" value="FAD_oxidored"/>
    <property type="match status" value="1"/>
</dbReference>
<comment type="caution">
    <text evidence="12">The sequence shown here is derived from an EMBL/GenBank/DDBJ whole genome shotgun (WGS) entry which is preliminary data.</text>
</comment>
<organism evidence="12 13">
    <name type="scientific">candidate division MSBL1 archaeon SCGC-AAA261F19</name>
    <dbReference type="NCBI Taxonomy" id="1698275"/>
    <lineage>
        <taxon>Archaea</taxon>
        <taxon>Methanobacteriati</taxon>
        <taxon>Methanobacteriota</taxon>
        <taxon>candidate division MSBL1</taxon>
    </lineage>
</organism>
<dbReference type="EMBL" id="LHXZ01000001">
    <property type="protein sequence ID" value="KXB03889.1"/>
    <property type="molecule type" value="Genomic_DNA"/>
</dbReference>
<accession>A0A133VBR5</accession>
<evidence type="ECO:0000256" key="3">
    <source>
        <dbReference type="ARBA" id="ARBA00022485"/>
    </source>
</evidence>
<keyword evidence="6 10" id="KW-0274">FAD</keyword>
<dbReference type="PROSITE" id="PS51379">
    <property type="entry name" value="4FE4S_FER_2"/>
    <property type="match status" value="4"/>
</dbReference>
<evidence type="ECO:0000256" key="9">
    <source>
        <dbReference type="ARBA" id="ARBA00023014"/>
    </source>
</evidence>
<name>A0A133VBR5_9EURY</name>
<dbReference type="Pfam" id="PF12838">
    <property type="entry name" value="Fer4_7"/>
    <property type="match status" value="1"/>
</dbReference>
<dbReference type="InterPro" id="IPR003813">
    <property type="entry name" value="MvhD/FlpD"/>
</dbReference>
<feature type="domain" description="4Fe-4S ferredoxin-type" evidence="11">
    <location>
        <begin position="286"/>
        <end position="318"/>
    </location>
</feature>
<dbReference type="Pfam" id="PF13187">
    <property type="entry name" value="Fer4_9"/>
    <property type="match status" value="1"/>
</dbReference>
<dbReference type="PROSITE" id="PS00198">
    <property type="entry name" value="4FE4S_FER_1"/>
    <property type="match status" value="3"/>
</dbReference>
<comment type="cofactor">
    <cofactor evidence="10">
        <name>[4Fe-4S] cluster</name>
        <dbReference type="ChEBI" id="CHEBI:49883"/>
    </cofactor>
</comment>
<evidence type="ECO:0000256" key="4">
    <source>
        <dbReference type="ARBA" id="ARBA00022630"/>
    </source>
</evidence>
<dbReference type="GO" id="GO:0051539">
    <property type="term" value="F:4 iron, 4 sulfur cluster binding"/>
    <property type="evidence" value="ECO:0007669"/>
    <property type="project" value="UniProtKB-UniRule"/>
</dbReference>
<proteinExistence type="inferred from homology"/>
<keyword evidence="9 10" id="KW-0411">Iron-sulfur</keyword>
<dbReference type="InterPro" id="IPR017900">
    <property type="entry name" value="4Fe4S_Fe_S_CS"/>
</dbReference>
<evidence type="ECO:0000256" key="6">
    <source>
        <dbReference type="ARBA" id="ARBA00022827"/>
    </source>
</evidence>
<evidence type="ECO:0000256" key="2">
    <source>
        <dbReference type="ARBA" id="ARBA00006561"/>
    </source>
</evidence>
<dbReference type="Gene3D" id="3.30.70.3270">
    <property type="match status" value="1"/>
</dbReference>
<gene>
    <name evidence="12" type="ORF">AKJ45_00080</name>
</gene>
<dbReference type="InterPro" id="IPR017896">
    <property type="entry name" value="4Fe4S_Fe-S-bd"/>
</dbReference>
<keyword evidence="5 10" id="KW-0479">Metal-binding</keyword>
<dbReference type="AlphaFoldDB" id="A0A133VBR5"/>
<comment type="pathway">
    <text evidence="10">Cofactor metabolism; coenzyme M-coenzyme B heterodisulfide reduction; coenzyme B and coenzyme M from coenzyme M-coenzyme B heterodisulfide: step 1/1.</text>
</comment>
<sequence length="797" mass="87658">MERPEPRVGVFVCHCGLNIAGVLDCEELAEWAEQLPGVVVSKDHEYACSDAGCRMIQEEIKEHDLNQVVVASCTPRTHEPLFRETIEKAGINPNLFELANIRDHNSWVHRTFPKEDSMDKARDTIKMAVEKVKLNNPLPPIEIPVGKTAVVMGGGVAGINAALNLGDDGFKVYLIERSPSIGGRMAALDKTFPTMDCSICILGPKMVEVDRHPNVEIISYAEVTKVEGWVGNYTVHVTKKPRYVTEDCTGCGACDEVCPVYAPREFEEGLDVRKAIYEPFPQAVPDIYTIDMDRCIKCGLCIQECIEQGPDAIDLDQEPEEITLDVDTFVVATGAGLYDPSVKNDYGYGIYDNVVTAMELERLGCAGGPTGGEVIRKSDHEEPEKIAFIQCVGSRNQVDDTETSYCCQIGCDNTIKLCFILNEHMSDVDIDVFYKDMRNQNEGLYRRVKEMGVNFIRGTPSQIVEDPETKNLKLRFEHTTLGKIMEKEYDMVVLTTGIVSSEGTWKANEALPLSVGEDGFFTPAHPKLKPVETSQDGITIAGTCVEPQSIHNSVSQARGAAATIASPMITGKIGKDNIIAVVDEEACICCGLCEKNCPYGAAIVEEKGKGGTPAEIIEAKCAGCGACAADCPSDAITIRHFTDQQIIAQIHAALENNPEDKILCFICNWCSYAGADFAGVSRIEYPPSSRHIRVMCSARVDTDFILEAFKQGANQVLVGGCHLPSDCHYMQTGNKLAKKRIDKFTKKLKKKHGIDPDRLRLVWVSATEGQKYANIIKDMNEKIPEYREVAKEGIKTG</sequence>
<evidence type="ECO:0000256" key="8">
    <source>
        <dbReference type="ARBA" id="ARBA00023004"/>
    </source>
</evidence>
<dbReference type="PANTHER" id="PTHR43498">
    <property type="entry name" value="FERREDOXIN:COB-COM HETERODISULFIDE REDUCTASE SUBUNIT A"/>
    <property type="match status" value="1"/>
</dbReference>
<dbReference type="SUPFAM" id="SSF51905">
    <property type="entry name" value="FAD/NAD(P)-binding domain"/>
    <property type="match status" value="1"/>
</dbReference>
<dbReference type="InterPro" id="IPR039650">
    <property type="entry name" value="HdrA-like"/>
</dbReference>
<evidence type="ECO:0000259" key="11">
    <source>
        <dbReference type="PROSITE" id="PS51379"/>
    </source>
</evidence>
<evidence type="ECO:0000256" key="5">
    <source>
        <dbReference type="ARBA" id="ARBA00022723"/>
    </source>
</evidence>
<keyword evidence="8 10" id="KW-0408">Iron</keyword>
<dbReference type="Gene3D" id="3.40.50.720">
    <property type="entry name" value="NAD(P)-binding Rossmann-like Domain"/>
    <property type="match status" value="1"/>
</dbReference>
<protein>
    <recommendedName>
        <fullName evidence="10">CoB--CoM heterodisulfide reductase iron-sulfur subunit A</fullName>
        <ecNumber evidence="10">1.8.-.-</ecNumber>
    </recommendedName>
</protein>
<dbReference type="PATRIC" id="fig|1698275.3.peg.16"/>
<keyword evidence="3 10" id="KW-0004">4Fe-4S</keyword>
<reference evidence="12 13" key="1">
    <citation type="journal article" date="2016" name="Sci. Rep.">
        <title>Metabolic traits of an uncultured archaeal lineage -MSBL1- from brine pools of the Red Sea.</title>
        <authorList>
            <person name="Mwirichia R."/>
            <person name="Alam I."/>
            <person name="Rashid M."/>
            <person name="Vinu M."/>
            <person name="Ba-Alawi W."/>
            <person name="Anthony Kamau A."/>
            <person name="Kamanda Ngugi D."/>
            <person name="Goker M."/>
            <person name="Klenk H.P."/>
            <person name="Bajic V."/>
            <person name="Stingl U."/>
        </authorList>
    </citation>
    <scope>NUCLEOTIDE SEQUENCE [LARGE SCALE GENOMIC DNA]</scope>
    <source>
        <strain evidence="12">SCGC-AAA261F19</strain>
    </source>
</reference>
<comment type="cofactor">
    <cofactor evidence="1 10">
        <name>FAD</name>
        <dbReference type="ChEBI" id="CHEBI:57692"/>
    </cofactor>
</comment>
<feature type="domain" description="4Fe-4S ferredoxin-type" evidence="11">
    <location>
        <begin position="578"/>
        <end position="607"/>
    </location>
</feature>
<dbReference type="InterPro" id="IPR036188">
    <property type="entry name" value="FAD/NAD-bd_sf"/>
</dbReference>
<dbReference type="Pfam" id="PF02662">
    <property type="entry name" value="FlpD"/>
    <property type="match status" value="1"/>
</dbReference>
<dbReference type="PANTHER" id="PTHR43498:SF1">
    <property type="entry name" value="COB--COM HETERODISULFIDE REDUCTASE IRON-SULFUR SUBUNIT A"/>
    <property type="match status" value="1"/>
</dbReference>